<feature type="non-terminal residue" evidence="3">
    <location>
        <position position="1"/>
    </location>
</feature>
<dbReference type="Proteomes" id="UP000079169">
    <property type="component" value="Unplaced"/>
</dbReference>
<gene>
    <name evidence="3" type="primary">LOC108254459</name>
</gene>
<feature type="non-terminal residue" evidence="3">
    <location>
        <position position="93"/>
    </location>
</feature>
<protein>
    <submittedName>
        <fullName evidence="3">Uncharacterized protein LOC108254459</fullName>
    </submittedName>
</protein>
<dbReference type="KEGG" id="dci:108254459"/>
<proteinExistence type="predicted"/>
<keyword evidence="1" id="KW-0175">Coiled coil</keyword>
<dbReference type="GeneID" id="108254459"/>
<dbReference type="PaxDb" id="121845-A0A1S4ERV9"/>
<dbReference type="AlphaFoldDB" id="A0A1S4ERV9"/>
<evidence type="ECO:0000313" key="3">
    <source>
        <dbReference type="RefSeq" id="XP_017304934.2"/>
    </source>
</evidence>
<feature type="coiled-coil region" evidence="1">
    <location>
        <begin position="45"/>
        <end position="72"/>
    </location>
</feature>
<evidence type="ECO:0000313" key="2">
    <source>
        <dbReference type="Proteomes" id="UP000079169"/>
    </source>
</evidence>
<accession>A0A1S4ERV9</accession>
<evidence type="ECO:0000256" key="1">
    <source>
        <dbReference type="SAM" id="Coils"/>
    </source>
</evidence>
<organism evidence="2 3">
    <name type="scientific">Diaphorina citri</name>
    <name type="common">Asian citrus psyllid</name>
    <dbReference type="NCBI Taxonomy" id="121845"/>
    <lineage>
        <taxon>Eukaryota</taxon>
        <taxon>Metazoa</taxon>
        <taxon>Ecdysozoa</taxon>
        <taxon>Arthropoda</taxon>
        <taxon>Hexapoda</taxon>
        <taxon>Insecta</taxon>
        <taxon>Pterygota</taxon>
        <taxon>Neoptera</taxon>
        <taxon>Paraneoptera</taxon>
        <taxon>Hemiptera</taxon>
        <taxon>Sternorrhyncha</taxon>
        <taxon>Psylloidea</taxon>
        <taxon>Psyllidae</taxon>
        <taxon>Diaphorininae</taxon>
        <taxon>Diaphorina</taxon>
    </lineage>
</organism>
<reference evidence="3" key="1">
    <citation type="submission" date="2025-08" db="UniProtKB">
        <authorList>
            <consortium name="RefSeq"/>
        </authorList>
    </citation>
    <scope>IDENTIFICATION</scope>
</reference>
<dbReference type="RefSeq" id="XP_017304934.2">
    <property type="nucleotide sequence ID" value="XM_017449445.2"/>
</dbReference>
<sequence length="93" mass="10367">EQLPNYLTLKDNLKAKSAQLVQVNPKSETNITALNKVIQDGFQDNKEVAVKLEALLKENAEKEIKLKELSNKLGAKISELREDLMKCDDLTGG</sequence>
<name>A0A1S4ERV9_DIACI</name>
<keyword evidence="2" id="KW-1185">Reference proteome</keyword>